<dbReference type="EMBL" id="CAKXYY010000039">
    <property type="protein sequence ID" value="CAH2355936.1"/>
    <property type="molecule type" value="Genomic_DNA"/>
</dbReference>
<dbReference type="PANTHER" id="PTHR12775">
    <property type="entry name" value="PROTEIN C20ORF43 HOMOLOG"/>
    <property type="match status" value="1"/>
</dbReference>
<keyword evidence="3" id="KW-1185">Reference proteome</keyword>
<dbReference type="OrthoDB" id="247013at2759"/>
<dbReference type="GO" id="GO:0005634">
    <property type="term" value="C:nucleus"/>
    <property type="evidence" value="ECO:0007669"/>
    <property type="project" value="TreeGrafter"/>
</dbReference>
<organism evidence="2 3">
    <name type="scientific">[Candida] railenensis</name>
    <dbReference type="NCBI Taxonomy" id="45579"/>
    <lineage>
        <taxon>Eukaryota</taxon>
        <taxon>Fungi</taxon>
        <taxon>Dikarya</taxon>
        <taxon>Ascomycota</taxon>
        <taxon>Saccharomycotina</taxon>
        <taxon>Pichiomycetes</taxon>
        <taxon>Debaryomycetaceae</taxon>
        <taxon>Kurtzmaniella</taxon>
    </lineage>
</organism>
<reference evidence="2" key="1">
    <citation type="submission" date="2022-03" db="EMBL/GenBank/DDBJ databases">
        <authorList>
            <person name="Legras J.-L."/>
            <person name="Devillers H."/>
            <person name="Grondin C."/>
        </authorList>
    </citation>
    <scope>NUCLEOTIDE SEQUENCE</scope>
    <source>
        <strain evidence="2">CLIB 1423</strain>
    </source>
</reference>
<protein>
    <submittedName>
        <fullName evidence="2">Replication termination factor 2</fullName>
    </submittedName>
</protein>
<proteinExistence type="predicted"/>
<dbReference type="InterPro" id="IPR006735">
    <property type="entry name" value="Rtf2"/>
</dbReference>
<evidence type="ECO:0000313" key="3">
    <source>
        <dbReference type="Proteomes" id="UP000837801"/>
    </source>
</evidence>
<gene>
    <name evidence="2" type="ORF">CLIB1423_39S00320</name>
</gene>
<evidence type="ECO:0000313" key="2">
    <source>
        <dbReference type="EMBL" id="CAH2355936.1"/>
    </source>
</evidence>
<dbReference type="Proteomes" id="UP000837801">
    <property type="component" value="Unassembled WGS sequence"/>
</dbReference>
<feature type="compositionally biased region" description="Basic residues" evidence="1">
    <location>
        <begin position="196"/>
        <end position="206"/>
    </location>
</feature>
<dbReference type="PANTHER" id="PTHR12775:SF0">
    <property type="entry name" value="REPLICATION TERMINATION FACTOR 2"/>
    <property type="match status" value="1"/>
</dbReference>
<dbReference type="GO" id="GO:0006274">
    <property type="term" value="P:DNA replication termination"/>
    <property type="evidence" value="ECO:0007669"/>
    <property type="project" value="TreeGrafter"/>
</dbReference>
<accession>A0A9P0W1R8</accession>
<sequence>MGNDGGSIAKRQDILSFHKHQAGSQKSSDIVQDDNVIVCSVSSLPLRNEIVVGDYLGRLYIKEKIVEYMLNRNLKSENGADATLPSTLSDILELKLHWQDDKTIVCPVTGGIDLCYLRPCGCVVSYKLLQELHKGDKRNDQSSSKMELSSSTCPNCEIPFTFDYDVVLIDQAEKAADFNKKTYEYLATQLKLHHSKKPIKEKKKKRKQEDDSDGVLKEKKNKKKKKKSS</sequence>
<evidence type="ECO:0000256" key="1">
    <source>
        <dbReference type="SAM" id="MobiDB-lite"/>
    </source>
</evidence>
<name>A0A9P0W1R8_9ASCO</name>
<feature type="region of interest" description="Disordered" evidence="1">
    <location>
        <begin position="196"/>
        <end position="229"/>
    </location>
</feature>
<dbReference type="AlphaFoldDB" id="A0A9P0W1R8"/>
<feature type="compositionally biased region" description="Basic residues" evidence="1">
    <location>
        <begin position="219"/>
        <end position="229"/>
    </location>
</feature>
<dbReference type="Pfam" id="PF04641">
    <property type="entry name" value="Rtf2"/>
    <property type="match status" value="1"/>
</dbReference>
<comment type="caution">
    <text evidence="2">The sequence shown here is derived from an EMBL/GenBank/DDBJ whole genome shotgun (WGS) entry which is preliminary data.</text>
</comment>